<name>A0A0F9X509_9ZZZZ</name>
<reference evidence="1" key="1">
    <citation type="journal article" date="2015" name="Nature">
        <title>Complex archaea that bridge the gap between prokaryotes and eukaryotes.</title>
        <authorList>
            <person name="Spang A."/>
            <person name="Saw J.H."/>
            <person name="Jorgensen S.L."/>
            <person name="Zaremba-Niedzwiedzka K."/>
            <person name="Martijn J."/>
            <person name="Lind A.E."/>
            <person name="van Eijk R."/>
            <person name="Schleper C."/>
            <person name="Guy L."/>
            <person name="Ettema T.J."/>
        </authorList>
    </citation>
    <scope>NUCLEOTIDE SEQUENCE</scope>
</reference>
<evidence type="ECO:0000313" key="1">
    <source>
        <dbReference type="EMBL" id="KKN93926.1"/>
    </source>
</evidence>
<protein>
    <submittedName>
        <fullName evidence="1">Uncharacterized protein</fullName>
    </submittedName>
</protein>
<proteinExistence type="predicted"/>
<accession>A0A0F9X509</accession>
<dbReference type="AlphaFoldDB" id="A0A0F9X509"/>
<dbReference type="EMBL" id="LAZR01000083">
    <property type="protein sequence ID" value="KKN93926.1"/>
    <property type="molecule type" value="Genomic_DNA"/>
</dbReference>
<sequence>MNSSMNTNYSDEIYKILYNKINNQYDIRNPILAHLVRDCVNNFGVIPSSKFKEIADLQYGRIIEDIQNEYFNIKASFKNV</sequence>
<gene>
    <name evidence="1" type="ORF">LCGC14_0194250</name>
</gene>
<comment type="caution">
    <text evidence="1">The sequence shown here is derived from an EMBL/GenBank/DDBJ whole genome shotgun (WGS) entry which is preliminary data.</text>
</comment>
<organism evidence="1">
    <name type="scientific">marine sediment metagenome</name>
    <dbReference type="NCBI Taxonomy" id="412755"/>
    <lineage>
        <taxon>unclassified sequences</taxon>
        <taxon>metagenomes</taxon>
        <taxon>ecological metagenomes</taxon>
    </lineage>
</organism>